<dbReference type="Gene3D" id="3.30.70.1430">
    <property type="entry name" value="Multidrug efflux transporter AcrB pore domain"/>
    <property type="match status" value="2"/>
</dbReference>
<dbReference type="Gene3D" id="3.30.70.1320">
    <property type="entry name" value="Multidrug efflux transporter AcrB pore domain like"/>
    <property type="match status" value="1"/>
</dbReference>
<dbReference type="InterPro" id="IPR027463">
    <property type="entry name" value="AcrB_DN_DC_subdom"/>
</dbReference>
<evidence type="ECO:0000256" key="4">
    <source>
        <dbReference type="ARBA" id="ARBA00022475"/>
    </source>
</evidence>
<comment type="subcellular location">
    <subcellularLocation>
        <location evidence="1">Cell membrane</location>
        <topology evidence="1">Multi-pass membrane protein</topology>
    </subcellularLocation>
</comment>
<evidence type="ECO:0000256" key="6">
    <source>
        <dbReference type="ARBA" id="ARBA00022989"/>
    </source>
</evidence>
<dbReference type="RefSeq" id="WP_186739899.1">
    <property type="nucleotide sequence ID" value="NZ_CP060394.1"/>
</dbReference>
<gene>
    <name evidence="9" type="ORF">H7849_13465</name>
</gene>
<accession>A0A7G8BCD0</accession>
<dbReference type="PRINTS" id="PR00702">
    <property type="entry name" value="ACRIFLAVINRP"/>
</dbReference>
<dbReference type="SUPFAM" id="SSF82866">
    <property type="entry name" value="Multidrug efflux transporter AcrB transmembrane domain"/>
    <property type="match status" value="2"/>
</dbReference>
<dbReference type="Proteomes" id="UP000515312">
    <property type="component" value="Chromosome"/>
</dbReference>
<feature type="transmembrane region" description="Helical" evidence="8">
    <location>
        <begin position="480"/>
        <end position="503"/>
    </location>
</feature>
<feature type="transmembrane region" description="Helical" evidence="8">
    <location>
        <begin position="874"/>
        <end position="892"/>
    </location>
</feature>
<evidence type="ECO:0000256" key="7">
    <source>
        <dbReference type="ARBA" id="ARBA00023136"/>
    </source>
</evidence>
<sequence length="1045" mass="114732">MIRRIVDFALNNRFLVLGGAILLFVWGIVSFHNLPVEAYPDVANNYVNIITQWPGHSAEDIEQQVTVPTEIQMAGIPHLQHLRSTTLAGLSSIMLIFDDDSDNKWNRETVVERMGMVSLPTGLTPQLGTDWSPVGQIYFYSLESKNPEIDVMELKSIEDWTLEKQFKQVPGVVDVSSLGGETKEYQIRLDPDKLVSYGLSIAQVEQQLANNNTNAGGSFIVAGSQQINVQAVGLVSRVQDIENTVIKTQAGTALRVKDIAIVEQGPKIRLGQNGRTIRRVDGKLVDNPDVVEGILLLQKGDDSDPVLRGIEAKVRELNDRILPKSVKVVPFLDRSDLIHYTTHTVLHNLTEGIVLVVIVLFLFLGNARGALIVALTIPFSLLFASILLDLRHIPANLLSLGALDFGMVVDGAVVMVENIVRHLNRNGHGSQTPLERIRDAAHEVQRPVFYAIGIIITAYLPIFTLQAVEGRLFKPMAWTVAFALLGALIFSMLLAPVLSSFLFRRDAKEWHNPVLAWLIKHYRSTAASAIRYRYVTVGGAGLMLAVSGYLAFSGVIGSEFLPHLDEGAIWVRGTLAPSTGPDESVAIANKARVLLASFPEVTETTSQVGRADDGTDTTGFFNTEYYVGLKPKEDWRPVFHQDKEDLIASMNEQLGKMPGVIWNFSQPISDNVEEAVSGVKGELAVKIYGDDLKTLEQKGNEIVGIMSKIRGIEDLGLFRVIGQPNLTFTVDRQAAARFGINVADVQDAIQTAVGGNAVSQVLRGEARYDLVLRYQEPYRDTREAIENVRLLSPSGERVSLAQLTKIATTDGAEEIYREGEQRYIAVKYSVRGRDLGSTVEEAIDKVNKQVTLPAGYHIDWAGEYESQKRSQKRLLLVLPITILLIFVILYTMFKSGKWAALIMVNVAMAPIGGLLALLLTRTNFSVSSGVGFLALFGVSVQTGVIMLEYINQLRVQGHSILEAAIEGAVLRLRPIMMTMLVATLGLLPAAMSHGIGSDSQRPFAIVIVGGLVGALAINVFLLPTIYVWIAGDKDVLPVPEPEFEN</sequence>
<feature type="transmembrane region" description="Helical" evidence="8">
    <location>
        <begin position="970"/>
        <end position="991"/>
    </location>
</feature>
<dbReference type="Gene3D" id="3.30.2090.10">
    <property type="entry name" value="Multidrug efflux transporter AcrB TolC docking domain, DN and DC subdomains"/>
    <property type="match status" value="2"/>
</dbReference>
<dbReference type="InterPro" id="IPR001036">
    <property type="entry name" value="Acrflvin-R"/>
</dbReference>
<name>A0A7G8BCD0_9BACT</name>
<evidence type="ECO:0000313" key="10">
    <source>
        <dbReference type="Proteomes" id="UP000515312"/>
    </source>
</evidence>
<dbReference type="SUPFAM" id="SSF82714">
    <property type="entry name" value="Multidrug efflux transporter AcrB TolC docking domain, DN and DC subdomains"/>
    <property type="match status" value="2"/>
</dbReference>
<keyword evidence="10" id="KW-1185">Reference proteome</keyword>
<dbReference type="KEGG" id="adin:H7849_13465"/>
<reference evidence="9 10" key="1">
    <citation type="submission" date="2020-08" db="EMBL/GenBank/DDBJ databases">
        <title>Edaphobacter telluris sp. nov. and Acidobacterium dinghuensis sp. nov., two acidobacteria isolated from forest soil.</title>
        <authorList>
            <person name="Fu J."/>
            <person name="Qiu L."/>
        </authorList>
    </citation>
    <scope>NUCLEOTIDE SEQUENCE [LARGE SCALE GENOMIC DNA]</scope>
    <source>
        <strain evidence="9">4Y35</strain>
    </source>
</reference>
<feature type="transmembrane region" description="Helical" evidence="8">
    <location>
        <begin position="394"/>
        <end position="416"/>
    </location>
</feature>
<feature type="transmembrane region" description="Helical" evidence="8">
    <location>
        <begin position="371"/>
        <end position="388"/>
    </location>
</feature>
<feature type="transmembrane region" description="Helical" evidence="8">
    <location>
        <begin position="930"/>
        <end position="950"/>
    </location>
</feature>
<dbReference type="GO" id="GO:0042910">
    <property type="term" value="F:xenobiotic transmembrane transporter activity"/>
    <property type="evidence" value="ECO:0007669"/>
    <property type="project" value="TreeGrafter"/>
</dbReference>
<feature type="transmembrane region" description="Helical" evidence="8">
    <location>
        <begin position="345"/>
        <end position="364"/>
    </location>
</feature>
<feature type="transmembrane region" description="Helical" evidence="8">
    <location>
        <begin position="898"/>
        <end position="918"/>
    </location>
</feature>
<dbReference type="Gene3D" id="3.30.70.1440">
    <property type="entry name" value="Multidrug efflux transporter AcrB pore domain"/>
    <property type="match status" value="1"/>
</dbReference>
<evidence type="ECO:0000256" key="8">
    <source>
        <dbReference type="SAM" id="Phobius"/>
    </source>
</evidence>
<feature type="transmembrane region" description="Helical" evidence="8">
    <location>
        <begin position="448"/>
        <end position="468"/>
    </location>
</feature>
<evidence type="ECO:0000256" key="1">
    <source>
        <dbReference type="ARBA" id="ARBA00004651"/>
    </source>
</evidence>
<evidence type="ECO:0000313" key="9">
    <source>
        <dbReference type="EMBL" id="QNI30200.1"/>
    </source>
</evidence>
<comment type="similarity">
    <text evidence="2">Belongs to the resistance-nodulation-cell division (RND) (TC 2.A.6) family.</text>
</comment>
<evidence type="ECO:0000256" key="5">
    <source>
        <dbReference type="ARBA" id="ARBA00022692"/>
    </source>
</evidence>
<keyword evidence="5 8" id="KW-0812">Transmembrane</keyword>
<evidence type="ECO:0000256" key="3">
    <source>
        <dbReference type="ARBA" id="ARBA00022448"/>
    </source>
</evidence>
<feature type="transmembrane region" description="Helical" evidence="8">
    <location>
        <begin position="1003"/>
        <end position="1029"/>
    </location>
</feature>
<protein>
    <submittedName>
        <fullName evidence="9">Efflux RND transporter permease subunit</fullName>
    </submittedName>
</protein>
<organism evidence="9 10">
    <name type="scientific">Alloacidobacterium dinghuense</name>
    <dbReference type="NCBI Taxonomy" id="2763107"/>
    <lineage>
        <taxon>Bacteria</taxon>
        <taxon>Pseudomonadati</taxon>
        <taxon>Acidobacteriota</taxon>
        <taxon>Terriglobia</taxon>
        <taxon>Terriglobales</taxon>
        <taxon>Acidobacteriaceae</taxon>
        <taxon>Alloacidobacterium</taxon>
    </lineage>
</organism>
<dbReference type="NCBIfam" id="TIGR00914">
    <property type="entry name" value="2A0601"/>
    <property type="match status" value="1"/>
</dbReference>
<dbReference type="SUPFAM" id="SSF82693">
    <property type="entry name" value="Multidrug efflux transporter AcrB pore domain, PN1, PN2, PC1 and PC2 subdomains"/>
    <property type="match status" value="2"/>
</dbReference>
<evidence type="ECO:0000256" key="2">
    <source>
        <dbReference type="ARBA" id="ARBA00010942"/>
    </source>
</evidence>
<keyword evidence="4" id="KW-1003">Cell membrane</keyword>
<dbReference type="Gene3D" id="1.20.1640.10">
    <property type="entry name" value="Multidrug efflux transporter AcrB transmembrane domain"/>
    <property type="match status" value="2"/>
</dbReference>
<dbReference type="PANTHER" id="PTHR32063:SF12">
    <property type="entry name" value="CATION EFFLUX SYSTEM PROTEIN"/>
    <property type="match status" value="1"/>
</dbReference>
<dbReference type="InterPro" id="IPR004763">
    <property type="entry name" value="CusA-like"/>
</dbReference>
<dbReference type="GO" id="GO:0005886">
    <property type="term" value="C:plasma membrane"/>
    <property type="evidence" value="ECO:0007669"/>
    <property type="project" value="UniProtKB-SubCell"/>
</dbReference>
<proteinExistence type="inferred from homology"/>
<keyword evidence="7 8" id="KW-0472">Membrane</keyword>
<dbReference type="GO" id="GO:0008324">
    <property type="term" value="F:monoatomic cation transmembrane transporter activity"/>
    <property type="evidence" value="ECO:0007669"/>
    <property type="project" value="InterPro"/>
</dbReference>
<dbReference type="AlphaFoldDB" id="A0A7G8BCD0"/>
<dbReference type="Pfam" id="PF00873">
    <property type="entry name" value="ACR_tran"/>
    <property type="match status" value="1"/>
</dbReference>
<keyword evidence="6 8" id="KW-1133">Transmembrane helix</keyword>
<dbReference type="EMBL" id="CP060394">
    <property type="protein sequence ID" value="QNI30200.1"/>
    <property type="molecule type" value="Genomic_DNA"/>
</dbReference>
<dbReference type="PANTHER" id="PTHR32063">
    <property type="match status" value="1"/>
</dbReference>
<keyword evidence="3" id="KW-0813">Transport</keyword>